<dbReference type="SMART" id="SM00046">
    <property type="entry name" value="DAGKc"/>
    <property type="match status" value="1"/>
</dbReference>
<accession>A0A917QGS6</accession>
<feature type="domain" description="DAGKc" evidence="13">
    <location>
        <begin position="31"/>
        <end position="158"/>
    </location>
</feature>
<dbReference type="GO" id="GO:0005886">
    <property type="term" value="C:plasma membrane"/>
    <property type="evidence" value="ECO:0007669"/>
    <property type="project" value="TreeGrafter"/>
</dbReference>
<keyword evidence="10" id="KW-0594">Phospholipid biosynthesis</keyword>
<evidence type="ECO:0000313" key="14">
    <source>
        <dbReference type="EMBL" id="GGK50032.1"/>
    </source>
</evidence>
<dbReference type="GO" id="GO:0008654">
    <property type="term" value="P:phospholipid biosynthetic process"/>
    <property type="evidence" value="ECO:0007669"/>
    <property type="project" value="UniProtKB-KW"/>
</dbReference>
<keyword evidence="8" id="KW-0460">Magnesium</keyword>
<comment type="cofactor">
    <cofactor evidence="1">
        <name>Mg(2+)</name>
        <dbReference type="ChEBI" id="CHEBI:18420"/>
    </cofactor>
</comment>
<keyword evidence="5" id="KW-0547">Nucleotide-binding</keyword>
<dbReference type="EMBL" id="BMMF01000014">
    <property type="protein sequence ID" value="GGK50032.1"/>
    <property type="molecule type" value="Genomic_DNA"/>
</dbReference>
<dbReference type="GO" id="GO:0046872">
    <property type="term" value="F:metal ion binding"/>
    <property type="evidence" value="ECO:0007669"/>
    <property type="project" value="UniProtKB-KW"/>
</dbReference>
<name>A0A917QGS6_9HYPH</name>
<dbReference type="Gene3D" id="2.60.200.40">
    <property type="match status" value="1"/>
</dbReference>
<dbReference type="InterPro" id="IPR045540">
    <property type="entry name" value="YegS/DAGK_C"/>
</dbReference>
<evidence type="ECO:0000256" key="3">
    <source>
        <dbReference type="ARBA" id="ARBA00022679"/>
    </source>
</evidence>
<dbReference type="Gene3D" id="3.40.50.10330">
    <property type="entry name" value="Probable inorganic polyphosphate/atp-NAD kinase, domain 1"/>
    <property type="match status" value="1"/>
</dbReference>
<dbReference type="GO" id="GO:0005524">
    <property type="term" value="F:ATP binding"/>
    <property type="evidence" value="ECO:0007669"/>
    <property type="project" value="UniProtKB-KW"/>
</dbReference>
<dbReference type="RefSeq" id="WP_188915163.1">
    <property type="nucleotide sequence ID" value="NZ_BMMF01000014.1"/>
</dbReference>
<evidence type="ECO:0000256" key="11">
    <source>
        <dbReference type="ARBA" id="ARBA00023264"/>
    </source>
</evidence>
<keyword evidence="3" id="KW-0808">Transferase</keyword>
<organism evidence="14 15">
    <name type="scientific">Salinarimonas ramus</name>
    <dbReference type="NCBI Taxonomy" id="690164"/>
    <lineage>
        <taxon>Bacteria</taxon>
        <taxon>Pseudomonadati</taxon>
        <taxon>Pseudomonadota</taxon>
        <taxon>Alphaproteobacteria</taxon>
        <taxon>Hyphomicrobiales</taxon>
        <taxon>Salinarimonadaceae</taxon>
        <taxon>Salinarimonas</taxon>
    </lineage>
</organism>
<dbReference type="PANTHER" id="PTHR12358">
    <property type="entry name" value="SPHINGOSINE KINASE"/>
    <property type="match status" value="1"/>
</dbReference>
<comment type="caution">
    <text evidence="14">The sequence shown here is derived from an EMBL/GenBank/DDBJ whole genome shotgun (WGS) entry which is preliminary data.</text>
</comment>
<dbReference type="AlphaFoldDB" id="A0A917QGS6"/>
<keyword evidence="6 14" id="KW-0418">Kinase</keyword>
<proteinExistence type="predicted"/>
<feature type="compositionally biased region" description="Low complexity" evidence="12">
    <location>
        <begin position="10"/>
        <end position="30"/>
    </location>
</feature>
<evidence type="ECO:0000256" key="2">
    <source>
        <dbReference type="ARBA" id="ARBA00022516"/>
    </source>
</evidence>
<evidence type="ECO:0000256" key="4">
    <source>
        <dbReference type="ARBA" id="ARBA00022723"/>
    </source>
</evidence>
<keyword evidence="9" id="KW-0443">Lipid metabolism</keyword>
<dbReference type="NCBIfam" id="TIGR00147">
    <property type="entry name" value="YegS/Rv2252/BmrU family lipid kinase"/>
    <property type="match status" value="1"/>
</dbReference>
<keyword evidence="11" id="KW-1208">Phospholipid metabolism</keyword>
<evidence type="ECO:0000256" key="10">
    <source>
        <dbReference type="ARBA" id="ARBA00023209"/>
    </source>
</evidence>
<gene>
    <name evidence="14" type="ORF">GCM10011322_41390</name>
</gene>
<sequence length="320" mass="33556">MARIISPDTASAEASAGAPSASSDGEGAAPRKPARVLVLVNPHSRRGADCMHDVAAALEAHGIAVVLETFSAAREVSDDIRRLAPGMDAVIVCGGDGTINAALPGILETGLPLGVAPCGTANDFARTLGLPPDPVAAMSAIVGGRTHRIDLGVVNGRPFLNVASIGLSVDLAKALCKRRKRIWGRLAYALAALGVAFRARPFTATILSAEGEARAKTYQVAVGNGRFYGGGMVVEETATIDDGTLDLYSLEMKNVWRLVLMLRCFAKGAHGAWADVRTQRGVDFEVRTRKPRHVNADGEIVATTPARFSILPEAISVFVP</sequence>
<keyword evidence="15" id="KW-1185">Reference proteome</keyword>
<dbReference type="GO" id="GO:0004143">
    <property type="term" value="F:ATP-dependent diacylglycerol kinase activity"/>
    <property type="evidence" value="ECO:0007669"/>
    <property type="project" value="TreeGrafter"/>
</dbReference>
<feature type="region of interest" description="Disordered" evidence="12">
    <location>
        <begin position="1"/>
        <end position="31"/>
    </location>
</feature>
<evidence type="ECO:0000256" key="9">
    <source>
        <dbReference type="ARBA" id="ARBA00023098"/>
    </source>
</evidence>
<dbReference type="PROSITE" id="PS50146">
    <property type="entry name" value="DAGK"/>
    <property type="match status" value="1"/>
</dbReference>
<dbReference type="InterPro" id="IPR017438">
    <property type="entry name" value="ATP-NAD_kinase_N"/>
</dbReference>
<dbReference type="InterPro" id="IPR005218">
    <property type="entry name" value="Diacylglycerol/lipid_kinase"/>
</dbReference>
<protein>
    <submittedName>
        <fullName evidence="14">Lipid kinase</fullName>
    </submittedName>
</protein>
<evidence type="ECO:0000313" key="15">
    <source>
        <dbReference type="Proteomes" id="UP000600449"/>
    </source>
</evidence>
<evidence type="ECO:0000256" key="5">
    <source>
        <dbReference type="ARBA" id="ARBA00022741"/>
    </source>
</evidence>
<evidence type="ECO:0000256" key="1">
    <source>
        <dbReference type="ARBA" id="ARBA00001946"/>
    </source>
</evidence>
<keyword evidence="2" id="KW-0444">Lipid biosynthesis</keyword>
<evidence type="ECO:0000256" key="8">
    <source>
        <dbReference type="ARBA" id="ARBA00022842"/>
    </source>
</evidence>
<dbReference type="PANTHER" id="PTHR12358:SF106">
    <property type="entry name" value="LIPID KINASE YEGS"/>
    <property type="match status" value="1"/>
</dbReference>
<evidence type="ECO:0000256" key="7">
    <source>
        <dbReference type="ARBA" id="ARBA00022840"/>
    </source>
</evidence>
<dbReference type="SUPFAM" id="SSF111331">
    <property type="entry name" value="NAD kinase/diacylglycerol kinase-like"/>
    <property type="match status" value="1"/>
</dbReference>
<evidence type="ECO:0000256" key="6">
    <source>
        <dbReference type="ARBA" id="ARBA00022777"/>
    </source>
</evidence>
<dbReference type="Proteomes" id="UP000600449">
    <property type="component" value="Unassembled WGS sequence"/>
</dbReference>
<dbReference type="Pfam" id="PF00781">
    <property type="entry name" value="DAGK_cat"/>
    <property type="match status" value="1"/>
</dbReference>
<evidence type="ECO:0000256" key="12">
    <source>
        <dbReference type="SAM" id="MobiDB-lite"/>
    </source>
</evidence>
<dbReference type="InterPro" id="IPR001206">
    <property type="entry name" value="Diacylglycerol_kinase_cat_dom"/>
</dbReference>
<keyword evidence="4" id="KW-0479">Metal-binding</keyword>
<dbReference type="InterPro" id="IPR050187">
    <property type="entry name" value="Lipid_Phosphate_FormReg"/>
</dbReference>
<dbReference type="InterPro" id="IPR016064">
    <property type="entry name" value="NAD/diacylglycerol_kinase_sf"/>
</dbReference>
<reference evidence="14 15" key="1">
    <citation type="journal article" date="2014" name="Int. J. Syst. Evol. Microbiol.">
        <title>Complete genome sequence of Corynebacterium casei LMG S-19264T (=DSM 44701T), isolated from a smear-ripened cheese.</title>
        <authorList>
            <consortium name="US DOE Joint Genome Institute (JGI-PGF)"/>
            <person name="Walter F."/>
            <person name="Albersmeier A."/>
            <person name="Kalinowski J."/>
            <person name="Ruckert C."/>
        </authorList>
    </citation>
    <scope>NUCLEOTIDE SEQUENCE [LARGE SCALE GENOMIC DNA]</scope>
    <source>
        <strain evidence="14 15">CGMCC 1.9161</strain>
    </source>
</reference>
<dbReference type="NCBIfam" id="NF009604">
    <property type="entry name" value="PRK13057.1"/>
    <property type="match status" value="1"/>
</dbReference>
<keyword evidence="7" id="KW-0067">ATP-binding</keyword>
<evidence type="ECO:0000259" key="13">
    <source>
        <dbReference type="PROSITE" id="PS50146"/>
    </source>
</evidence>
<dbReference type="Pfam" id="PF19279">
    <property type="entry name" value="YegS_C"/>
    <property type="match status" value="1"/>
</dbReference>